<gene>
    <name evidence="1" type="ORF">T02_3669</name>
</gene>
<accession>A0A0V1KHC7</accession>
<dbReference type="Proteomes" id="UP000054721">
    <property type="component" value="Unassembled WGS sequence"/>
</dbReference>
<proteinExistence type="predicted"/>
<evidence type="ECO:0000313" key="2">
    <source>
        <dbReference type="Proteomes" id="UP000054721"/>
    </source>
</evidence>
<name>A0A0V1KHC7_9BILA</name>
<dbReference type="AlphaFoldDB" id="A0A0V1KHC7"/>
<dbReference type="EMBL" id="JYDW01003371">
    <property type="protein sequence ID" value="KRZ46444.1"/>
    <property type="molecule type" value="Genomic_DNA"/>
</dbReference>
<comment type="caution">
    <text evidence="1">The sequence shown here is derived from an EMBL/GenBank/DDBJ whole genome shotgun (WGS) entry which is preliminary data.</text>
</comment>
<keyword evidence="2" id="KW-1185">Reference proteome</keyword>
<protein>
    <submittedName>
        <fullName evidence="1">Uncharacterized protein</fullName>
    </submittedName>
</protein>
<organism evidence="1 2">
    <name type="scientific">Trichinella nativa</name>
    <dbReference type="NCBI Taxonomy" id="6335"/>
    <lineage>
        <taxon>Eukaryota</taxon>
        <taxon>Metazoa</taxon>
        <taxon>Ecdysozoa</taxon>
        <taxon>Nematoda</taxon>
        <taxon>Enoplea</taxon>
        <taxon>Dorylaimia</taxon>
        <taxon>Trichinellida</taxon>
        <taxon>Trichinellidae</taxon>
        <taxon>Trichinella</taxon>
    </lineage>
</organism>
<reference evidence="1 2" key="1">
    <citation type="submission" date="2015-05" db="EMBL/GenBank/DDBJ databases">
        <title>Evolution of Trichinella species and genotypes.</title>
        <authorList>
            <person name="Korhonen P.K."/>
            <person name="Edoardo P."/>
            <person name="Giuseppe L.R."/>
            <person name="Gasser R.B."/>
        </authorList>
    </citation>
    <scope>NUCLEOTIDE SEQUENCE [LARGE SCALE GENOMIC DNA]</scope>
    <source>
        <strain evidence="1">ISS10</strain>
    </source>
</reference>
<evidence type="ECO:0000313" key="1">
    <source>
        <dbReference type="EMBL" id="KRZ46444.1"/>
    </source>
</evidence>
<sequence length="36" mass="4087">MIWIVVRNSEKCEIGKIPKLGPGFGVKRENVEMQTV</sequence>